<organism evidence="1 2">
    <name type="scientific">Lindgomyces ingoldianus</name>
    <dbReference type="NCBI Taxonomy" id="673940"/>
    <lineage>
        <taxon>Eukaryota</taxon>
        <taxon>Fungi</taxon>
        <taxon>Dikarya</taxon>
        <taxon>Ascomycota</taxon>
        <taxon>Pezizomycotina</taxon>
        <taxon>Dothideomycetes</taxon>
        <taxon>Pleosporomycetidae</taxon>
        <taxon>Pleosporales</taxon>
        <taxon>Lindgomycetaceae</taxon>
        <taxon>Lindgomyces</taxon>
    </lineage>
</organism>
<name>A0ACB6QAG4_9PLEO</name>
<keyword evidence="2" id="KW-1185">Reference proteome</keyword>
<reference evidence="1" key="1">
    <citation type="journal article" date="2020" name="Stud. Mycol.">
        <title>101 Dothideomycetes genomes: a test case for predicting lifestyles and emergence of pathogens.</title>
        <authorList>
            <person name="Haridas S."/>
            <person name="Albert R."/>
            <person name="Binder M."/>
            <person name="Bloem J."/>
            <person name="Labutti K."/>
            <person name="Salamov A."/>
            <person name="Andreopoulos B."/>
            <person name="Baker S."/>
            <person name="Barry K."/>
            <person name="Bills G."/>
            <person name="Bluhm B."/>
            <person name="Cannon C."/>
            <person name="Castanera R."/>
            <person name="Culley D."/>
            <person name="Daum C."/>
            <person name="Ezra D."/>
            <person name="Gonzalez J."/>
            <person name="Henrissat B."/>
            <person name="Kuo A."/>
            <person name="Liang C."/>
            <person name="Lipzen A."/>
            <person name="Lutzoni F."/>
            <person name="Magnuson J."/>
            <person name="Mondo S."/>
            <person name="Nolan M."/>
            <person name="Ohm R."/>
            <person name="Pangilinan J."/>
            <person name="Park H.-J."/>
            <person name="Ramirez L."/>
            <person name="Alfaro M."/>
            <person name="Sun H."/>
            <person name="Tritt A."/>
            <person name="Yoshinaga Y."/>
            <person name="Zwiers L.-H."/>
            <person name="Turgeon B."/>
            <person name="Goodwin S."/>
            <person name="Spatafora J."/>
            <person name="Crous P."/>
            <person name="Grigoriev I."/>
        </authorList>
    </citation>
    <scope>NUCLEOTIDE SEQUENCE</scope>
    <source>
        <strain evidence="1">ATCC 200398</strain>
    </source>
</reference>
<protein>
    <submittedName>
        <fullName evidence="1">Uncharacterized protein</fullName>
    </submittedName>
</protein>
<dbReference type="Proteomes" id="UP000799755">
    <property type="component" value="Unassembled WGS sequence"/>
</dbReference>
<evidence type="ECO:0000313" key="1">
    <source>
        <dbReference type="EMBL" id="KAF2463568.1"/>
    </source>
</evidence>
<comment type="caution">
    <text evidence="1">The sequence shown here is derived from an EMBL/GenBank/DDBJ whole genome shotgun (WGS) entry which is preliminary data.</text>
</comment>
<evidence type="ECO:0000313" key="2">
    <source>
        <dbReference type="Proteomes" id="UP000799755"/>
    </source>
</evidence>
<proteinExistence type="predicted"/>
<accession>A0ACB6QAG4</accession>
<gene>
    <name evidence="1" type="ORF">BDR25DRAFT_397130</name>
</gene>
<dbReference type="EMBL" id="MU003549">
    <property type="protein sequence ID" value="KAF2463568.1"/>
    <property type="molecule type" value="Genomic_DNA"/>
</dbReference>
<sequence>MTPPHKEVVENGEPLTAWLDTATLSFASFLLQKTPTYPVTLYFAAGTYHSITSDSLGSTREFVHLVQNFRWRKKSPHFLVSISSSLSRGVPTAGLITFEHMLVRGSNGHGNAPSNSATHREINNTKILSRSPTAPIAPHIIMATSPPVSPSILTEKTTRISSWLEQLPPTPPADEELKRKRANSEPTAVYQPTAISAHRDVSPSKRQRRNTDDLLPGQSASAVGSNARPLTLGNFNTFSPPSSRVGASTPRRGNSPSRETIAALRVASPPITTEPLDGVEPEPPARVMAVVARLEDGLDEGWIPGWLEKAIKADTDIGFQTFKPAAFSKTATRDLSDPDLDPVVRADLEYTLKKVKMIFKKALHCQTRGRDENAWCDDVVRPMVRLALRLYAKGKLCVQSNIDLEFLSRTADASGKQRALDRKAGYTLSYSHDASPFESLYARLLQHGNKCVSHTTDAFTKTTAVFSGIEVKPSDGDKLEAEYQLSIWMAASLRKKAKLGRRAGLPDTTCLVEPGFTVVGHKLYFYIAYLESKEGEAVRILEFGNAATSSVSGVFKQLRMWRNVVEYGLDEGPDGFWGGFLKSVLEKLAVSDDWNTAKRGSANSQGIDEGSANPNRPDRWFASAGSCAARIRLSHKKSERKTLEVSASLTFAKTPPNHPSYTNAFPTTPLRRAKRTNSPMKYVIQIKRGGDDANVIFGQTFRLLEVKVPLICLATHKTQFNVMPLVAYFQTFFSLFVIAGIVSVMFD</sequence>